<dbReference type="NCBIfam" id="NF004912">
    <property type="entry name" value="PRK06270.1"/>
    <property type="match status" value="1"/>
</dbReference>
<comment type="catalytic activity">
    <reaction evidence="10">
        <text>L-homoserine + NADP(+) = L-aspartate 4-semialdehyde + NADPH + H(+)</text>
        <dbReference type="Rhea" id="RHEA:15761"/>
        <dbReference type="ChEBI" id="CHEBI:15378"/>
        <dbReference type="ChEBI" id="CHEBI:57476"/>
        <dbReference type="ChEBI" id="CHEBI:57783"/>
        <dbReference type="ChEBI" id="CHEBI:58349"/>
        <dbReference type="ChEBI" id="CHEBI:537519"/>
        <dbReference type="EC" id="1.1.1.3"/>
    </reaction>
</comment>
<dbReference type="InterPro" id="IPR005106">
    <property type="entry name" value="Asp/hSer_DH_NAD-bd"/>
</dbReference>
<dbReference type="RefSeq" id="WP_204698127.1">
    <property type="nucleotide sequence ID" value="NZ_JAFBEC010000007.1"/>
</dbReference>
<gene>
    <name evidence="14" type="ORF">JOD17_002561</name>
</gene>
<evidence type="ECO:0000313" key="15">
    <source>
        <dbReference type="Proteomes" id="UP000741863"/>
    </source>
</evidence>
<evidence type="ECO:0000256" key="9">
    <source>
        <dbReference type="ARBA" id="ARBA00023167"/>
    </source>
</evidence>
<dbReference type="EC" id="1.1.1.3" evidence="4 10"/>
<dbReference type="InterPro" id="IPR036291">
    <property type="entry name" value="NAD(P)-bd_dom_sf"/>
</dbReference>
<dbReference type="InterPro" id="IPR001342">
    <property type="entry name" value="HDH_cat"/>
</dbReference>
<dbReference type="Gene3D" id="3.40.50.720">
    <property type="entry name" value="NAD(P)-binding Rossmann-like Domain"/>
    <property type="match status" value="1"/>
</dbReference>
<dbReference type="SUPFAM" id="SSF55347">
    <property type="entry name" value="Glyceraldehyde-3-phosphate dehydrogenase-like, C-terminal domain"/>
    <property type="match status" value="1"/>
</dbReference>
<sequence length="346" mass="37151">MEQKVAIIGFGGVGQGFLTIVEQKKKQLEEQYNRKITIVSIADLYKGSVHHDDGLSLQDVKASLDIDGTLHHYPKRAGTIVGLSAVETIQKTNADVIVELTFTDVVTGEPAITHTKAALQAKKHVVMTNKGPIVKAYNELKQLADENGVSLLFEGTVMSGTPALRMPLETLKGNDITKISGIFNGTTNYMLTAMASGRSYSESLEEAKEKGYAEADPTNDVEGYDVQGKVVILANVLLGANLTREDVPTTGITNIQQEDIRKATEQQQVWKLLGTITNEQGIVKGEVKPVLLNKTNPLAQIEGATNAVTYSCDLSGEITLIGAGAGISETGFAVLIDILSLPKTTR</sequence>
<name>A0ABS2PDU2_9BACL</name>
<keyword evidence="10" id="KW-0521">NADP</keyword>
<dbReference type="SUPFAM" id="SSF51735">
    <property type="entry name" value="NAD(P)-binding Rossmann-fold domains"/>
    <property type="match status" value="1"/>
</dbReference>
<dbReference type="NCBIfam" id="NF004976">
    <property type="entry name" value="PRK06349.1"/>
    <property type="match status" value="1"/>
</dbReference>
<dbReference type="Pfam" id="PF00742">
    <property type="entry name" value="Homoserine_dh"/>
    <property type="match status" value="1"/>
</dbReference>
<keyword evidence="9 10" id="KW-0486">Methionine biosynthesis</keyword>
<evidence type="ECO:0000256" key="1">
    <source>
        <dbReference type="ARBA" id="ARBA00005056"/>
    </source>
</evidence>
<evidence type="ECO:0000256" key="4">
    <source>
        <dbReference type="ARBA" id="ARBA00013213"/>
    </source>
</evidence>
<dbReference type="PANTHER" id="PTHR43331:SF1">
    <property type="entry name" value="HOMOSERINE DEHYDROGENASE"/>
    <property type="match status" value="1"/>
</dbReference>
<comment type="pathway">
    <text evidence="1 10">Amino-acid biosynthesis; L-threonine biosynthesis; L-threonine from L-aspartate: step 3/5.</text>
</comment>
<keyword evidence="7 10" id="KW-0791">Threonine biosynthesis</keyword>
<dbReference type="GO" id="GO:0004412">
    <property type="term" value="F:homoserine dehydrogenase activity"/>
    <property type="evidence" value="ECO:0007669"/>
    <property type="project" value="UniProtKB-EC"/>
</dbReference>
<dbReference type="PIRSF" id="PIRSF036497">
    <property type="entry name" value="HDH_short"/>
    <property type="match status" value="1"/>
</dbReference>
<organism evidence="14 15">
    <name type="scientific">Geomicrobium sediminis</name>
    <dbReference type="NCBI Taxonomy" id="1347788"/>
    <lineage>
        <taxon>Bacteria</taxon>
        <taxon>Bacillati</taxon>
        <taxon>Bacillota</taxon>
        <taxon>Bacilli</taxon>
        <taxon>Bacillales</taxon>
        <taxon>Geomicrobium</taxon>
    </lineage>
</organism>
<dbReference type="Proteomes" id="UP000741863">
    <property type="component" value="Unassembled WGS sequence"/>
</dbReference>
<evidence type="ECO:0000256" key="7">
    <source>
        <dbReference type="ARBA" id="ARBA00022697"/>
    </source>
</evidence>
<accession>A0ABS2PDU2</accession>
<keyword evidence="8 10" id="KW-0560">Oxidoreductase</keyword>
<dbReference type="PANTHER" id="PTHR43331">
    <property type="entry name" value="HOMOSERINE DEHYDROGENASE"/>
    <property type="match status" value="1"/>
</dbReference>
<evidence type="ECO:0000256" key="11">
    <source>
        <dbReference type="RuleBase" id="RU004171"/>
    </source>
</evidence>
<comment type="similarity">
    <text evidence="3 11">Belongs to the homoserine dehydrogenase family.</text>
</comment>
<proteinExistence type="inferred from homology"/>
<evidence type="ECO:0000256" key="8">
    <source>
        <dbReference type="ARBA" id="ARBA00023002"/>
    </source>
</evidence>
<evidence type="ECO:0000313" key="14">
    <source>
        <dbReference type="EMBL" id="MBM7633467.1"/>
    </source>
</evidence>
<dbReference type="PROSITE" id="PS01042">
    <property type="entry name" value="HOMOSER_DHGENASE"/>
    <property type="match status" value="1"/>
</dbReference>
<evidence type="ECO:0000259" key="12">
    <source>
        <dbReference type="Pfam" id="PF00742"/>
    </source>
</evidence>
<dbReference type="Pfam" id="PF03447">
    <property type="entry name" value="NAD_binding_3"/>
    <property type="match status" value="1"/>
</dbReference>
<dbReference type="EMBL" id="JAFBEC010000007">
    <property type="protein sequence ID" value="MBM7633467.1"/>
    <property type="molecule type" value="Genomic_DNA"/>
</dbReference>
<dbReference type="InterPro" id="IPR019811">
    <property type="entry name" value="HDH_CS"/>
</dbReference>
<evidence type="ECO:0000256" key="5">
    <source>
        <dbReference type="ARBA" id="ARBA00013376"/>
    </source>
</evidence>
<dbReference type="Gene3D" id="3.30.360.10">
    <property type="entry name" value="Dihydrodipicolinate Reductase, domain 2"/>
    <property type="match status" value="1"/>
</dbReference>
<feature type="domain" description="Aspartate/homoserine dehydrogenase NAD-binding" evidence="13">
    <location>
        <begin position="9"/>
        <end position="154"/>
    </location>
</feature>
<evidence type="ECO:0000259" key="13">
    <source>
        <dbReference type="Pfam" id="PF03447"/>
    </source>
</evidence>
<keyword evidence="15" id="KW-1185">Reference proteome</keyword>
<dbReference type="InterPro" id="IPR022697">
    <property type="entry name" value="HDH_short"/>
</dbReference>
<evidence type="ECO:0000256" key="10">
    <source>
        <dbReference type="RuleBase" id="RU000579"/>
    </source>
</evidence>
<comment type="caution">
    <text evidence="14">The sequence shown here is derived from an EMBL/GenBank/DDBJ whole genome shotgun (WGS) entry which is preliminary data.</text>
</comment>
<comment type="pathway">
    <text evidence="2 10">Amino-acid biosynthesis; L-methionine biosynthesis via de novo pathway; L-homoserine from L-aspartate: step 3/3.</text>
</comment>
<evidence type="ECO:0000256" key="2">
    <source>
        <dbReference type="ARBA" id="ARBA00005062"/>
    </source>
</evidence>
<protein>
    <recommendedName>
        <fullName evidence="5 10">Homoserine dehydrogenase</fullName>
        <ecNumber evidence="4 10">1.1.1.3</ecNumber>
    </recommendedName>
</protein>
<feature type="domain" description="Homoserine dehydrogenase catalytic" evidence="12">
    <location>
        <begin position="162"/>
        <end position="339"/>
    </location>
</feature>
<keyword evidence="6 10" id="KW-0028">Amino-acid biosynthesis</keyword>
<evidence type="ECO:0000256" key="6">
    <source>
        <dbReference type="ARBA" id="ARBA00022605"/>
    </source>
</evidence>
<reference evidence="14 15" key="1">
    <citation type="submission" date="2021-01" db="EMBL/GenBank/DDBJ databases">
        <title>Genomic Encyclopedia of Type Strains, Phase IV (KMG-IV): sequencing the most valuable type-strain genomes for metagenomic binning, comparative biology and taxonomic classification.</title>
        <authorList>
            <person name="Goeker M."/>
        </authorList>
    </citation>
    <scope>NUCLEOTIDE SEQUENCE [LARGE SCALE GENOMIC DNA]</scope>
    <source>
        <strain evidence="14 15">DSM 25540</strain>
    </source>
</reference>
<evidence type="ECO:0000256" key="3">
    <source>
        <dbReference type="ARBA" id="ARBA00006753"/>
    </source>
</evidence>